<dbReference type="PANTHER" id="PTHR28018">
    <property type="entry name" value="RESPIRATORY SUPERCOMPLEX FACTOR 2, MITOCHONDRIAL"/>
    <property type="match status" value="1"/>
</dbReference>
<dbReference type="PROSITE" id="PS51503">
    <property type="entry name" value="HIG1"/>
    <property type="match status" value="1"/>
</dbReference>
<protein>
    <submittedName>
        <fullName evidence="6">DEBR0S6_09582g1_1</fullName>
    </submittedName>
</protein>
<dbReference type="EMBL" id="CABFWN010000006">
    <property type="protein sequence ID" value="VUG20174.1"/>
    <property type="molecule type" value="Genomic_DNA"/>
</dbReference>
<keyword evidence="3 5" id="KW-1133">Transmembrane helix</keyword>
<reference evidence="6 7" key="1">
    <citation type="submission" date="2019-07" db="EMBL/GenBank/DDBJ databases">
        <authorList>
            <person name="Friedrich A."/>
            <person name="Schacherer J."/>
        </authorList>
    </citation>
    <scope>NUCLEOTIDE SEQUENCE [LARGE SCALE GENOMIC DNA]</scope>
</reference>
<dbReference type="InterPro" id="IPR007667">
    <property type="entry name" value="Hypoxia_induced_domain"/>
</dbReference>
<name>A0A7D9D0E6_DEKBR</name>
<accession>A0A7D9D0E6</accession>
<dbReference type="PANTHER" id="PTHR28018:SF3">
    <property type="entry name" value="RESPIRATORY SUPERCOMPLEX FACTOR 2, MITOCHONDRIAL"/>
    <property type="match status" value="1"/>
</dbReference>
<gene>
    <name evidence="6" type="primary">RCF2</name>
    <name evidence="6" type="ORF">DEBR0S6_09582G</name>
</gene>
<dbReference type="OMA" id="LWMDMVE"/>
<sequence>MKIITEEERKAETEAVLRGGAKGLVIGTLCSLGLFAAAKFRYKKILNLSTSGKCAIFITPPIFFVTVEAEKANTLFDQSMYSHEEQTRLKIENDQKWTNMTRNERVKITLNENKYKIITGLWALSLWGSWKWADRDKLLSKAQKFYNARMYAQFITIALLLGSIGLSMRDEQKNKKRTSSDDYFNRVIKVTKSESEGTAQFRKTQIRQKVLE</sequence>
<keyword evidence="4 5" id="KW-0472">Membrane</keyword>
<comment type="subcellular location">
    <subcellularLocation>
        <location evidence="1">Mitochondrion</location>
    </subcellularLocation>
</comment>
<organism evidence="6 7">
    <name type="scientific">Dekkera bruxellensis</name>
    <name type="common">Brettanomyces custersii</name>
    <dbReference type="NCBI Taxonomy" id="5007"/>
    <lineage>
        <taxon>Eukaryota</taxon>
        <taxon>Fungi</taxon>
        <taxon>Dikarya</taxon>
        <taxon>Ascomycota</taxon>
        <taxon>Saccharomycotina</taxon>
        <taxon>Pichiomycetes</taxon>
        <taxon>Pichiales</taxon>
        <taxon>Pichiaceae</taxon>
        <taxon>Brettanomyces</taxon>
    </lineage>
</organism>
<evidence type="ECO:0000256" key="1">
    <source>
        <dbReference type="ARBA" id="ARBA00004173"/>
    </source>
</evidence>
<keyword evidence="7" id="KW-1185">Reference proteome</keyword>
<evidence type="ECO:0000256" key="5">
    <source>
        <dbReference type="SAM" id="Phobius"/>
    </source>
</evidence>
<feature type="transmembrane region" description="Helical" evidence="5">
    <location>
        <begin position="150"/>
        <end position="168"/>
    </location>
</feature>
<dbReference type="Pfam" id="PF04588">
    <property type="entry name" value="HIG_1_N"/>
    <property type="match status" value="1"/>
</dbReference>
<dbReference type="GO" id="GO:0005739">
    <property type="term" value="C:mitochondrion"/>
    <property type="evidence" value="ECO:0007669"/>
    <property type="project" value="UniProtKB-SubCell"/>
</dbReference>
<evidence type="ECO:0000256" key="2">
    <source>
        <dbReference type="ARBA" id="ARBA00022692"/>
    </source>
</evidence>
<evidence type="ECO:0000313" key="7">
    <source>
        <dbReference type="Proteomes" id="UP000478008"/>
    </source>
</evidence>
<evidence type="ECO:0000313" key="6">
    <source>
        <dbReference type="EMBL" id="VUG20174.1"/>
    </source>
</evidence>
<dbReference type="AlphaFoldDB" id="A0A7D9D0E6"/>
<evidence type="ECO:0000256" key="3">
    <source>
        <dbReference type="ARBA" id="ARBA00022989"/>
    </source>
</evidence>
<dbReference type="Proteomes" id="UP000478008">
    <property type="component" value="Unassembled WGS sequence"/>
</dbReference>
<evidence type="ECO:0000256" key="4">
    <source>
        <dbReference type="ARBA" id="ARBA00023136"/>
    </source>
</evidence>
<keyword evidence="2 5" id="KW-0812">Transmembrane</keyword>
<proteinExistence type="predicted"/>
<dbReference type="InterPro" id="IPR040153">
    <property type="entry name" value="Rcf2"/>
</dbReference>
<dbReference type="GO" id="GO:0033617">
    <property type="term" value="P:mitochondrial respiratory chain complex IV assembly"/>
    <property type="evidence" value="ECO:0007669"/>
    <property type="project" value="TreeGrafter"/>
</dbReference>